<protein>
    <submittedName>
        <fullName evidence="2">Nucleoside-diphosphate-sugar epimerase</fullName>
    </submittedName>
</protein>
<dbReference type="SUPFAM" id="SSF51735">
    <property type="entry name" value="NAD(P)-binding Rossmann-fold domains"/>
    <property type="match status" value="1"/>
</dbReference>
<name>A0A0K6GSG8_9NEIS</name>
<proteinExistence type="predicted"/>
<dbReference type="Gene3D" id="3.40.50.720">
    <property type="entry name" value="NAD(P)-binding Rossmann-like Domain"/>
    <property type="match status" value="1"/>
</dbReference>
<dbReference type="PANTHER" id="PTHR48079:SF6">
    <property type="entry name" value="NAD(P)-BINDING DOMAIN-CONTAINING PROTEIN-RELATED"/>
    <property type="match status" value="1"/>
</dbReference>
<dbReference type="OrthoDB" id="9808276at2"/>
<accession>A0A0K6GSG8</accession>
<dbReference type="AlphaFoldDB" id="A0A0K6GSG8"/>
<organism evidence="2 3">
    <name type="scientific">Gulbenkiania indica</name>
    <dbReference type="NCBI Taxonomy" id="375574"/>
    <lineage>
        <taxon>Bacteria</taxon>
        <taxon>Pseudomonadati</taxon>
        <taxon>Pseudomonadota</taxon>
        <taxon>Betaproteobacteria</taxon>
        <taxon>Neisseriales</taxon>
        <taxon>Chromobacteriaceae</taxon>
        <taxon>Gulbenkiania</taxon>
    </lineage>
</organism>
<feature type="domain" description="NAD(P)-binding" evidence="1">
    <location>
        <begin position="10"/>
        <end position="176"/>
    </location>
</feature>
<evidence type="ECO:0000313" key="3">
    <source>
        <dbReference type="Proteomes" id="UP000243535"/>
    </source>
</evidence>
<dbReference type="STRING" id="375574.GCA_001418035_00297"/>
<evidence type="ECO:0000313" key="2">
    <source>
        <dbReference type="EMBL" id="CUA81655.1"/>
    </source>
</evidence>
<gene>
    <name evidence="2" type="ORF">Ga0061063_0498</name>
</gene>
<dbReference type="InterPro" id="IPR051783">
    <property type="entry name" value="NAD(P)-dependent_oxidoreduct"/>
</dbReference>
<sequence length="297" mass="32297">MRTLLLIGPGDVARRALPQLLLQWQVVALCRRPETAKAVRAAGAEAVEGDLDSPETLAPLAGLAEAVLYTAPPPAFGTTDPRLRKCLSALTKGKRIPQHWVYISTTGVYGDAGGAWVDENTPVRPHSGRAQRRVDAEMALATLHRDTGSAVTVLRAPGIYAEDRLPLERLTNGTPLFLAEEDSWSNHIHADDLALSCSVALAQTRAGFELFNACDSAPLKMGEWFDKLADATGLARAPRLPRQTVQAQVSPMLWSFLAESRRVSNQRLRDVLGVQLRYPTVDDFLNHHFPSSGHSAG</sequence>
<dbReference type="GO" id="GO:0004029">
    <property type="term" value="F:aldehyde dehydrogenase (NAD+) activity"/>
    <property type="evidence" value="ECO:0007669"/>
    <property type="project" value="TreeGrafter"/>
</dbReference>
<reference evidence="3" key="1">
    <citation type="submission" date="2015-08" db="EMBL/GenBank/DDBJ databases">
        <authorList>
            <person name="Varghese N."/>
        </authorList>
    </citation>
    <scope>NUCLEOTIDE SEQUENCE [LARGE SCALE GENOMIC DNA]</scope>
    <source>
        <strain evidence="3">DSM 17901</strain>
    </source>
</reference>
<keyword evidence="3" id="KW-1185">Reference proteome</keyword>
<dbReference type="EMBL" id="CYHA01000001">
    <property type="protein sequence ID" value="CUA81655.1"/>
    <property type="molecule type" value="Genomic_DNA"/>
</dbReference>
<dbReference type="Proteomes" id="UP000243535">
    <property type="component" value="Unassembled WGS sequence"/>
</dbReference>
<dbReference type="RefSeq" id="WP_055433186.1">
    <property type="nucleotide sequence ID" value="NZ_CYHA01000001.1"/>
</dbReference>
<dbReference type="InterPro" id="IPR036291">
    <property type="entry name" value="NAD(P)-bd_dom_sf"/>
</dbReference>
<dbReference type="GO" id="GO:0005737">
    <property type="term" value="C:cytoplasm"/>
    <property type="evidence" value="ECO:0007669"/>
    <property type="project" value="TreeGrafter"/>
</dbReference>
<dbReference type="PANTHER" id="PTHR48079">
    <property type="entry name" value="PROTEIN YEEZ"/>
    <property type="match status" value="1"/>
</dbReference>
<evidence type="ECO:0000259" key="1">
    <source>
        <dbReference type="Pfam" id="PF13460"/>
    </source>
</evidence>
<dbReference type="Pfam" id="PF13460">
    <property type="entry name" value="NAD_binding_10"/>
    <property type="match status" value="1"/>
</dbReference>
<dbReference type="InterPro" id="IPR016040">
    <property type="entry name" value="NAD(P)-bd_dom"/>
</dbReference>
<dbReference type="CDD" id="cd05266">
    <property type="entry name" value="SDR_a4"/>
    <property type="match status" value="1"/>
</dbReference>